<evidence type="ECO:0000313" key="3">
    <source>
        <dbReference type="Proteomes" id="UP000031488"/>
    </source>
</evidence>
<evidence type="ECO:0008006" key="4">
    <source>
        <dbReference type="Google" id="ProtNLM"/>
    </source>
</evidence>
<comment type="caution">
    <text evidence="2">The sequence shown here is derived from an EMBL/GenBank/DDBJ whole genome shotgun (WGS) entry which is preliminary data.</text>
</comment>
<evidence type="ECO:0000313" key="2">
    <source>
        <dbReference type="EMBL" id="KHS52283.1"/>
    </source>
</evidence>
<dbReference type="EMBL" id="JTJZ01000019">
    <property type="protein sequence ID" value="KHS52283.1"/>
    <property type="molecule type" value="Genomic_DNA"/>
</dbReference>
<dbReference type="RefSeq" id="WP_235355038.1">
    <property type="nucleotide sequence ID" value="NZ_JTJZ01000019.1"/>
</dbReference>
<evidence type="ECO:0000256" key="1">
    <source>
        <dbReference type="SAM" id="MobiDB-lite"/>
    </source>
</evidence>
<dbReference type="PATRIC" id="fig|1703.6.peg.1822"/>
<proteinExistence type="predicted"/>
<feature type="compositionally biased region" description="Basic and acidic residues" evidence="1">
    <location>
        <begin position="14"/>
        <end position="36"/>
    </location>
</feature>
<sequence length="409" mass="43873">MSTSSESPAPTSMAERRTSERDRSDRDRDRSDRDRSGPTLAEAAAPEIPTIVLPAATTTGIWLPGARDPHRGYIATSPVREAAAAGFDILADQLPPVPLTADRSEGRWGADAIGRAVGLLTELHVDCTSYGWRLTSSAGKDERLEDSALIEAFDAIAEYCQARPGQVQISLPGPWTLVTALSLSSGARVLGDHGARRDVVQAYAYGIAAFTDRIASLGMQPTVRLVESRLTPVLTGTWPTVSGWASLPAISEAQVWAALESTLRHLPPTVLALPNLDPLHLQGKEIPAAEAVRRTGARSVSVPLDSLRPHSWEQLAILAEAGLGTWIHLPSSAGGRPDAVNHWCERIRTPWSRIGMGVASLREFGIIAGPELPMTYPPLLEDQQGIGPETNRGTMTIAAGLRRALEEIE</sequence>
<dbReference type="Proteomes" id="UP000031488">
    <property type="component" value="Unassembled WGS sequence"/>
</dbReference>
<protein>
    <recommendedName>
        <fullName evidence="4">Cobalamin-independent methionine synthase MetE C-terminal/archaeal domain-containing protein</fullName>
    </recommendedName>
</protein>
<organism evidence="2 3">
    <name type="scientific">Brevibacterium linens</name>
    <dbReference type="NCBI Taxonomy" id="1703"/>
    <lineage>
        <taxon>Bacteria</taxon>
        <taxon>Bacillati</taxon>
        <taxon>Actinomycetota</taxon>
        <taxon>Actinomycetes</taxon>
        <taxon>Micrococcales</taxon>
        <taxon>Brevibacteriaceae</taxon>
        <taxon>Brevibacterium</taxon>
    </lineage>
</organism>
<name>A0A0B9A9Q8_BRELN</name>
<dbReference type="AlphaFoldDB" id="A0A0B9A9Q8"/>
<keyword evidence="3" id="KW-1185">Reference proteome</keyword>
<accession>A0A0B9A9Q8</accession>
<feature type="compositionally biased region" description="Polar residues" evidence="1">
    <location>
        <begin position="1"/>
        <end position="10"/>
    </location>
</feature>
<reference evidence="2 3" key="1">
    <citation type="submission" date="2014-11" db="EMBL/GenBank/DDBJ databases">
        <title>Draft Genome Sequence of Brevibacterium linens AE038-8.</title>
        <authorList>
            <person name="Maizel D."/>
            <person name="Utturkar S.M."/>
            <person name="Brown S.D."/>
            <person name="Ferrero M."/>
            <person name="Rosen B.P."/>
        </authorList>
    </citation>
    <scope>NUCLEOTIDE SEQUENCE [LARGE SCALE GENOMIC DNA]</scope>
    <source>
        <strain evidence="2 3">AE038-8</strain>
    </source>
</reference>
<feature type="region of interest" description="Disordered" evidence="1">
    <location>
        <begin position="1"/>
        <end position="48"/>
    </location>
</feature>
<gene>
    <name evidence="2" type="ORF">AE0388_1933</name>
</gene>